<proteinExistence type="predicted"/>
<evidence type="ECO:0000313" key="1">
    <source>
        <dbReference type="EMBL" id="KAI7998189.1"/>
    </source>
</evidence>
<protein>
    <submittedName>
        <fullName evidence="1">Callose synthase 3</fullName>
    </submittedName>
</protein>
<accession>A0ACC0GBH5</accession>
<dbReference type="Proteomes" id="UP001060215">
    <property type="component" value="Chromosome 10"/>
</dbReference>
<sequence>MGNRYYRFLKALKTFTSSSNVLQMAKAKSAIRKPVFNKVDTLQGFQGGAQEDTCGNRSGWYPSLCVAYIDKVEEPSKDASKKINQKVYYSELVKAALPKSANSSEAVQNSDQIISSGQSDAITRACPILPVAFQQLIAGSSQGHGNDGDDTLIKAWKKVYGVNIANAVKAETYSPEELANQITAESKSVN</sequence>
<keyword evidence="2" id="KW-1185">Reference proteome</keyword>
<organism evidence="1 2">
    <name type="scientific">Camellia lanceoleosa</name>
    <dbReference type="NCBI Taxonomy" id="1840588"/>
    <lineage>
        <taxon>Eukaryota</taxon>
        <taxon>Viridiplantae</taxon>
        <taxon>Streptophyta</taxon>
        <taxon>Embryophyta</taxon>
        <taxon>Tracheophyta</taxon>
        <taxon>Spermatophyta</taxon>
        <taxon>Magnoliopsida</taxon>
        <taxon>eudicotyledons</taxon>
        <taxon>Gunneridae</taxon>
        <taxon>Pentapetalae</taxon>
        <taxon>asterids</taxon>
        <taxon>Ericales</taxon>
        <taxon>Theaceae</taxon>
        <taxon>Camellia</taxon>
    </lineage>
</organism>
<evidence type="ECO:0000313" key="2">
    <source>
        <dbReference type="Proteomes" id="UP001060215"/>
    </source>
</evidence>
<dbReference type="EMBL" id="CM045767">
    <property type="protein sequence ID" value="KAI7998189.1"/>
    <property type="molecule type" value="Genomic_DNA"/>
</dbReference>
<reference evidence="1 2" key="1">
    <citation type="journal article" date="2022" name="Plant J.">
        <title>Chromosome-level genome of Camellia lanceoleosa provides a valuable resource for understanding genome evolution and self-incompatibility.</title>
        <authorList>
            <person name="Gong W."/>
            <person name="Xiao S."/>
            <person name="Wang L."/>
            <person name="Liao Z."/>
            <person name="Chang Y."/>
            <person name="Mo W."/>
            <person name="Hu G."/>
            <person name="Li W."/>
            <person name="Zhao G."/>
            <person name="Zhu H."/>
            <person name="Hu X."/>
            <person name="Ji K."/>
            <person name="Xiang X."/>
            <person name="Song Q."/>
            <person name="Yuan D."/>
            <person name="Jin S."/>
            <person name="Zhang L."/>
        </authorList>
    </citation>
    <scope>NUCLEOTIDE SEQUENCE [LARGE SCALE GENOMIC DNA]</scope>
    <source>
        <strain evidence="1">SQ_2022a</strain>
    </source>
</reference>
<gene>
    <name evidence="1" type="ORF">LOK49_LG10G00883</name>
</gene>
<comment type="caution">
    <text evidence="1">The sequence shown here is derived from an EMBL/GenBank/DDBJ whole genome shotgun (WGS) entry which is preliminary data.</text>
</comment>
<name>A0ACC0GBH5_9ERIC</name>